<dbReference type="InterPro" id="IPR036926">
    <property type="entry name" value="Thymidate_synth/dCMP_Mease_sf"/>
</dbReference>
<name>A0ABU0X3H6_9PSEU</name>
<dbReference type="Proteomes" id="UP001225605">
    <property type="component" value="Unassembled WGS sequence"/>
</dbReference>
<sequence length="335" mass="37581">MTAATPAHTYATFQDAYLAHLRKIRDEPEFRNAPRGFRSREILGVSYRLADPRERVVRVPGRRTNIVFNFAEALWYLSASDSLEFMSFYAPSIDKYSADGRTLRGTAYGPRIFNFGGAGFNQWDSVVNTLRADPDSKRALIQIFAPEELLVTDNPDVACTIGLQFVIREGRLHAVAFMRANDAYRGTASDVFSFTLLQEVLAHQLGLELGTYTHVAGSYHLYESDSAFADRVLADEGSAVHTDPFPAMPAGDNWPAIRRVVELERQVRAGAVRLGRRDVEQSGLPRYWAQVLALLCLHARRKHERTVDPDLMDMLDPLYAGLVGNCWRDRVAAAL</sequence>
<dbReference type="RefSeq" id="WP_306747961.1">
    <property type="nucleotide sequence ID" value="NZ_NSDM01000010.1"/>
</dbReference>
<dbReference type="Pfam" id="PF00303">
    <property type="entry name" value="Thymidylat_synt"/>
    <property type="match status" value="1"/>
</dbReference>
<reference evidence="4 5" key="1">
    <citation type="submission" date="2017-06" db="EMBL/GenBank/DDBJ databases">
        <title>Cultured bacterium strain Saccharothrix yanglingensis Hhs.015.</title>
        <authorList>
            <person name="Xia Y."/>
        </authorList>
    </citation>
    <scope>NUCLEOTIDE SEQUENCE [LARGE SCALE GENOMIC DNA]</scope>
    <source>
        <strain evidence="4 5">Hhs.015</strain>
    </source>
</reference>
<dbReference type="PANTHER" id="PTHR11548:SF9">
    <property type="entry name" value="THYMIDYLATE SYNTHASE"/>
    <property type="match status" value="1"/>
</dbReference>
<dbReference type="CDD" id="cd00351">
    <property type="entry name" value="TS_Pyrimidine_HMase"/>
    <property type="match status" value="1"/>
</dbReference>
<evidence type="ECO:0000313" key="5">
    <source>
        <dbReference type="Proteomes" id="UP001225605"/>
    </source>
</evidence>
<evidence type="ECO:0000259" key="3">
    <source>
        <dbReference type="Pfam" id="PF00303"/>
    </source>
</evidence>
<keyword evidence="5" id="KW-1185">Reference proteome</keyword>
<keyword evidence="1" id="KW-0489">Methyltransferase</keyword>
<accession>A0ABU0X3H6</accession>
<evidence type="ECO:0000313" key="4">
    <source>
        <dbReference type="EMBL" id="MDQ2586673.1"/>
    </source>
</evidence>
<protein>
    <submittedName>
        <fullName evidence="4">Thymidylate synthase</fullName>
    </submittedName>
</protein>
<evidence type="ECO:0000256" key="2">
    <source>
        <dbReference type="ARBA" id="ARBA00022679"/>
    </source>
</evidence>
<proteinExistence type="predicted"/>
<dbReference type="Gene3D" id="3.30.572.10">
    <property type="entry name" value="Thymidylate synthase/dCMP hydroxymethylase domain"/>
    <property type="match status" value="1"/>
</dbReference>
<comment type="caution">
    <text evidence="4">The sequence shown here is derived from an EMBL/GenBank/DDBJ whole genome shotgun (WGS) entry which is preliminary data.</text>
</comment>
<evidence type="ECO:0000256" key="1">
    <source>
        <dbReference type="ARBA" id="ARBA00022603"/>
    </source>
</evidence>
<dbReference type="SUPFAM" id="SSF55831">
    <property type="entry name" value="Thymidylate synthase/dCMP hydroxymethylase"/>
    <property type="match status" value="1"/>
</dbReference>
<keyword evidence="2" id="KW-0808">Transferase</keyword>
<dbReference type="PANTHER" id="PTHR11548">
    <property type="entry name" value="THYMIDYLATE SYNTHASE 1"/>
    <property type="match status" value="1"/>
</dbReference>
<dbReference type="InterPro" id="IPR023451">
    <property type="entry name" value="Thymidate_synth/dCMP_Mease_dom"/>
</dbReference>
<feature type="domain" description="Thymidylate synthase/dCMP hydroxymethylase" evidence="3">
    <location>
        <begin position="16"/>
        <end position="230"/>
    </location>
</feature>
<gene>
    <name evidence="4" type="ORF">CKY47_22295</name>
</gene>
<dbReference type="EMBL" id="NSDM01000010">
    <property type="protein sequence ID" value="MDQ2586673.1"/>
    <property type="molecule type" value="Genomic_DNA"/>
</dbReference>
<dbReference type="InterPro" id="IPR045097">
    <property type="entry name" value="Thymidate_synth/dCMP_Mease"/>
</dbReference>
<organism evidence="4 5">
    <name type="scientific">Saccharothrix yanglingensis</name>
    <dbReference type="NCBI Taxonomy" id="659496"/>
    <lineage>
        <taxon>Bacteria</taxon>
        <taxon>Bacillati</taxon>
        <taxon>Actinomycetota</taxon>
        <taxon>Actinomycetes</taxon>
        <taxon>Pseudonocardiales</taxon>
        <taxon>Pseudonocardiaceae</taxon>
        <taxon>Saccharothrix</taxon>
    </lineage>
</organism>